<evidence type="ECO:0000256" key="1">
    <source>
        <dbReference type="ARBA" id="ARBA00006926"/>
    </source>
</evidence>
<gene>
    <name evidence="7" type="ORF">B4U37_12295</name>
    <name evidence="8" type="ORF">FZC74_14340</name>
</gene>
<dbReference type="GO" id="GO:0004601">
    <property type="term" value="F:peroxidase activity"/>
    <property type="evidence" value="ECO:0007669"/>
    <property type="project" value="UniProtKB-KW"/>
</dbReference>
<evidence type="ECO:0000256" key="4">
    <source>
        <dbReference type="PIRSR" id="PIRSR000303-1"/>
    </source>
</evidence>
<evidence type="ECO:0000313" key="10">
    <source>
        <dbReference type="Proteomes" id="UP000323393"/>
    </source>
</evidence>
<dbReference type="Proteomes" id="UP000323393">
    <property type="component" value="Unassembled WGS sequence"/>
</dbReference>
<dbReference type="InterPro" id="IPR029760">
    <property type="entry name" value="GPX_CS"/>
</dbReference>
<dbReference type="EMBL" id="VTEU01000005">
    <property type="protein sequence ID" value="TYS58280.1"/>
    <property type="molecule type" value="Genomic_DNA"/>
</dbReference>
<comment type="similarity">
    <text evidence="1 5">Belongs to the glutathione peroxidase family.</text>
</comment>
<evidence type="ECO:0000256" key="5">
    <source>
        <dbReference type="RuleBase" id="RU000499"/>
    </source>
</evidence>
<accession>A0A1Y0CTB0</accession>
<dbReference type="PROSITE" id="PS51352">
    <property type="entry name" value="THIOREDOXIN_2"/>
    <property type="match status" value="1"/>
</dbReference>
<dbReference type="Gene3D" id="3.40.30.10">
    <property type="entry name" value="Glutaredoxin"/>
    <property type="match status" value="1"/>
</dbReference>
<reference evidence="8 10" key="2">
    <citation type="submission" date="2019-08" db="EMBL/GenBank/DDBJ databases">
        <title>Bacillus genomes from the desert of Cuatro Cienegas, Coahuila.</title>
        <authorList>
            <person name="Olmedo-Alvarez G."/>
        </authorList>
    </citation>
    <scope>NUCLEOTIDE SEQUENCE [LARGE SCALE GENOMIC DNA]</scope>
    <source>
        <strain evidence="8 10">CH88_3T</strain>
    </source>
</reference>
<name>A0A1Y0CTB0_9BACI</name>
<keyword evidence="9" id="KW-1185">Reference proteome</keyword>
<dbReference type="PROSITE" id="PS00460">
    <property type="entry name" value="GLUTATHIONE_PEROXID_1"/>
    <property type="match status" value="1"/>
</dbReference>
<dbReference type="PANTHER" id="PTHR11592">
    <property type="entry name" value="GLUTATHIONE PEROXIDASE"/>
    <property type="match status" value="1"/>
</dbReference>
<dbReference type="PROSITE" id="PS00763">
    <property type="entry name" value="GLUTATHIONE_PEROXID_2"/>
    <property type="match status" value="1"/>
</dbReference>
<evidence type="ECO:0000313" key="7">
    <source>
        <dbReference type="EMBL" id="ART78620.1"/>
    </source>
</evidence>
<dbReference type="InterPro" id="IPR029759">
    <property type="entry name" value="GPX_AS"/>
</dbReference>
<dbReference type="FunFam" id="3.40.30.10:FF:000010">
    <property type="entry name" value="Glutathione peroxidase"/>
    <property type="match status" value="1"/>
</dbReference>
<organism evidence="8 10">
    <name type="scientific">Sutcliffiella horikoshii</name>
    <dbReference type="NCBI Taxonomy" id="79883"/>
    <lineage>
        <taxon>Bacteria</taxon>
        <taxon>Bacillati</taxon>
        <taxon>Bacillota</taxon>
        <taxon>Bacilli</taxon>
        <taxon>Bacillales</taxon>
        <taxon>Bacillaceae</taxon>
        <taxon>Sutcliffiella</taxon>
    </lineage>
</organism>
<dbReference type="SUPFAM" id="SSF52833">
    <property type="entry name" value="Thioredoxin-like"/>
    <property type="match status" value="1"/>
</dbReference>
<feature type="domain" description="Thioredoxin" evidence="6">
    <location>
        <begin position="16"/>
        <end position="177"/>
    </location>
</feature>
<evidence type="ECO:0000259" key="6">
    <source>
        <dbReference type="PROSITE" id="PS51352"/>
    </source>
</evidence>
<dbReference type="InterPro" id="IPR036249">
    <property type="entry name" value="Thioredoxin-like_sf"/>
</dbReference>
<dbReference type="GeneID" id="96739201"/>
<dbReference type="RefSeq" id="WP_088020280.1">
    <property type="nucleotide sequence ID" value="NZ_CP020880.1"/>
</dbReference>
<dbReference type="PANTHER" id="PTHR11592:SF78">
    <property type="entry name" value="GLUTATHIONE PEROXIDASE"/>
    <property type="match status" value="1"/>
</dbReference>
<evidence type="ECO:0000313" key="9">
    <source>
        <dbReference type="Proteomes" id="UP000195573"/>
    </source>
</evidence>
<dbReference type="InterPro" id="IPR013766">
    <property type="entry name" value="Thioredoxin_domain"/>
</dbReference>
<dbReference type="GO" id="GO:0034599">
    <property type="term" value="P:cellular response to oxidative stress"/>
    <property type="evidence" value="ECO:0007669"/>
    <property type="project" value="TreeGrafter"/>
</dbReference>
<evidence type="ECO:0000256" key="3">
    <source>
        <dbReference type="ARBA" id="ARBA00023002"/>
    </source>
</evidence>
<proteinExistence type="inferred from homology"/>
<dbReference type="EMBL" id="CP020880">
    <property type="protein sequence ID" value="ART78620.1"/>
    <property type="molecule type" value="Genomic_DNA"/>
</dbReference>
<dbReference type="KEGG" id="bhk:B4U37_12295"/>
<keyword evidence="2 5" id="KW-0575">Peroxidase</keyword>
<reference evidence="7 9" key="1">
    <citation type="submission" date="2017-04" db="EMBL/GenBank/DDBJ databases">
        <title>Complete Genome Sequence of the Bacillus horikoshii 20a strain from Cuatro Cienegas, Coahuila, Mexico.</title>
        <authorList>
            <person name="Zarza E."/>
            <person name="Alcaraz L.D."/>
            <person name="Aguilar-Salinas B."/>
            <person name="Islas A."/>
            <person name="Olmedo-Alvarez G."/>
        </authorList>
    </citation>
    <scope>NUCLEOTIDE SEQUENCE [LARGE SCALE GENOMIC DNA]</scope>
    <source>
        <strain evidence="7 9">20a</strain>
    </source>
</reference>
<dbReference type="InterPro" id="IPR000889">
    <property type="entry name" value="Glutathione_peroxidase"/>
</dbReference>
<evidence type="ECO:0000256" key="2">
    <source>
        <dbReference type="ARBA" id="ARBA00022559"/>
    </source>
</evidence>
<sequence length="177" mass="20118">MDRANTLSHNEKKNEVNALTTIYDFSAPDIKGNEVPLSDYKDYVLLIVNTASKCGFTPQFEELEELYKEYKDKKFMVLGFPCNQFGNQEPGKEADINEFCQLNYGVSFPMFSKVDVNGDDAHPLFDYLKENAKGLLGSKAVKWNFTKFLVDRDGNVVERFASATSPSKMKNDIEKLL</sequence>
<protein>
    <recommendedName>
        <fullName evidence="5">Glutathione peroxidase</fullName>
    </recommendedName>
</protein>
<dbReference type="CDD" id="cd00340">
    <property type="entry name" value="GSH_Peroxidase"/>
    <property type="match status" value="1"/>
</dbReference>
<dbReference type="AlphaFoldDB" id="A0A1Y0CTB0"/>
<dbReference type="Proteomes" id="UP000195573">
    <property type="component" value="Chromosome"/>
</dbReference>
<evidence type="ECO:0000313" key="8">
    <source>
        <dbReference type="EMBL" id="TYS58280.1"/>
    </source>
</evidence>
<dbReference type="PIRSF" id="PIRSF000303">
    <property type="entry name" value="Glutathion_perox"/>
    <property type="match status" value="1"/>
</dbReference>
<dbReference type="PRINTS" id="PR01011">
    <property type="entry name" value="GLUTPROXDASE"/>
</dbReference>
<keyword evidence="3 5" id="KW-0560">Oxidoreductase</keyword>
<dbReference type="Pfam" id="PF00255">
    <property type="entry name" value="GSHPx"/>
    <property type="match status" value="1"/>
</dbReference>
<dbReference type="PROSITE" id="PS51355">
    <property type="entry name" value="GLUTATHIONE_PEROXID_3"/>
    <property type="match status" value="1"/>
</dbReference>
<feature type="active site" evidence="4">
    <location>
        <position position="54"/>
    </location>
</feature>